<sequence>MAVIFETAQYAHVLRMLNSMSARDKSFRTLQFVAKLLAWRLYYNGSSLESVNKWDSLESQISFARKLFSIGKVFDYLSKSYFGSLQIKNPVSSSEAALPSIQLTRDLAFTGYSAMELIGWLQKTNLVKCPNHKYVSTLSKQFLAAALLSSCFAGVYNYQKISEHLKSIQASDSGKTKHEASVESLTKEKNDVVYFAIQNALDALIPLAELDIVKLDEGVVAMTGITTSLMGLYKTWLN</sequence>
<keyword evidence="6" id="KW-1185">Reference proteome</keyword>
<evidence type="ECO:0000313" key="5">
    <source>
        <dbReference type="EMBL" id="WBW75427.1"/>
    </source>
</evidence>
<keyword evidence="1" id="KW-0962">Peroxisome biogenesis</keyword>
<dbReference type="GeneID" id="80878498"/>
<accession>A0AAE9WFI7</accession>
<dbReference type="GO" id="GO:0005778">
    <property type="term" value="C:peroxisomal membrane"/>
    <property type="evidence" value="ECO:0007669"/>
    <property type="project" value="UniProtKB-SubCell"/>
</dbReference>
<dbReference type="KEGG" id="som:SOMG_05034"/>
<dbReference type="Proteomes" id="UP001212411">
    <property type="component" value="Chromosome 3"/>
</dbReference>
<evidence type="ECO:0000256" key="1">
    <source>
        <dbReference type="ARBA" id="ARBA00022593"/>
    </source>
</evidence>
<keyword evidence="2" id="KW-0472">Membrane</keyword>
<evidence type="ECO:0000256" key="4">
    <source>
        <dbReference type="ARBA" id="ARBA00046271"/>
    </source>
</evidence>
<protein>
    <submittedName>
        <fullName evidence="5">Peroxisomal biogenesis factor 11</fullName>
    </submittedName>
</protein>
<evidence type="ECO:0000313" key="6">
    <source>
        <dbReference type="Proteomes" id="UP001212411"/>
    </source>
</evidence>
<dbReference type="Pfam" id="PF05648">
    <property type="entry name" value="PEX11"/>
    <property type="match status" value="1"/>
</dbReference>
<reference evidence="5 6" key="1">
    <citation type="journal article" date="2023" name="G3 (Bethesda)">
        <title>A high-quality reference genome for the fission yeast Schizosaccharomyces osmophilus.</title>
        <authorList>
            <person name="Jia G.S."/>
            <person name="Zhang W.C."/>
            <person name="Liang Y."/>
            <person name="Liu X.H."/>
            <person name="Rhind N."/>
            <person name="Pidoux A."/>
            <person name="Brysch-Herzberg M."/>
            <person name="Du L.L."/>
        </authorList>
    </citation>
    <scope>NUCLEOTIDE SEQUENCE [LARGE SCALE GENOMIC DNA]</scope>
    <source>
        <strain evidence="5 6">CBS 15793</strain>
    </source>
</reference>
<comment type="subcellular location">
    <subcellularLocation>
        <location evidence="4">Peroxisome membrane</location>
    </subcellularLocation>
</comment>
<organism evidence="5 6">
    <name type="scientific">Schizosaccharomyces osmophilus</name>
    <dbReference type="NCBI Taxonomy" id="2545709"/>
    <lineage>
        <taxon>Eukaryota</taxon>
        <taxon>Fungi</taxon>
        <taxon>Dikarya</taxon>
        <taxon>Ascomycota</taxon>
        <taxon>Taphrinomycotina</taxon>
        <taxon>Schizosaccharomycetes</taxon>
        <taxon>Schizosaccharomycetales</taxon>
        <taxon>Schizosaccharomycetaceae</taxon>
        <taxon>Schizosaccharomyces</taxon>
    </lineage>
</organism>
<dbReference type="GO" id="GO:0016559">
    <property type="term" value="P:peroxisome fission"/>
    <property type="evidence" value="ECO:0007669"/>
    <property type="project" value="InterPro"/>
</dbReference>
<gene>
    <name evidence="5" type="primary">pex11</name>
    <name evidence="5" type="ORF">SOMG_05034</name>
</gene>
<dbReference type="EMBL" id="CP115613">
    <property type="protein sequence ID" value="WBW75427.1"/>
    <property type="molecule type" value="Genomic_DNA"/>
</dbReference>
<dbReference type="PANTHER" id="PTHR12652">
    <property type="entry name" value="PEROXISOMAL BIOGENESIS FACTOR 11"/>
    <property type="match status" value="1"/>
</dbReference>
<keyword evidence="3" id="KW-0576">Peroxisome</keyword>
<evidence type="ECO:0000256" key="2">
    <source>
        <dbReference type="ARBA" id="ARBA00023136"/>
    </source>
</evidence>
<proteinExistence type="predicted"/>
<dbReference type="RefSeq" id="XP_056039670.1">
    <property type="nucleotide sequence ID" value="XM_056183809.1"/>
</dbReference>
<dbReference type="PANTHER" id="PTHR12652:SF50">
    <property type="entry name" value="PEROXIN 11"/>
    <property type="match status" value="1"/>
</dbReference>
<name>A0AAE9WFI7_9SCHI</name>
<dbReference type="InterPro" id="IPR008733">
    <property type="entry name" value="PEX11"/>
</dbReference>
<dbReference type="AlphaFoldDB" id="A0AAE9WFI7"/>
<evidence type="ECO:0000256" key="3">
    <source>
        <dbReference type="ARBA" id="ARBA00023140"/>
    </source>
</evidence>